<dbReference type="PANTHER" id="PTHR23427">
    <property type="entry name" value="SURFEIT LOCUS PROTEIN"/>
    <property type="match status" value="1"/>
</dbReference>
<dbReference type="InterPro" id="IPR002994">
    <property type="entry name" value="Surf1/Shy1"/>
</dbReference>
<keyword evidence="6" id="KW-0496">Mitochondrion</keyword>
<comment type="similarity">
    <text evidence="2 6">Belongs to the SURF1 family.</text>
</comment>
<keyword evidence="6" id="KW-0999">Mitochondrion inner membrane</keyword>
<keyword evidence="4 6" id="KW-1133">Transmembrane helix</keyword>
<proteinExistence type="inferred from homology"/>
<evidence type="ECO:0000256" key="1">
    <source>
        <dbReference type="ARBA" id="ARBA00004370"/>
    </source>
</evidence>
<feature type="transmembrane region" description="Helical" evidence="6">
    <location>
        <begin position="59"/>
        <end position="76"/>
    </location>
</feature>
<keyword evidence="3 6" id="KW-0812">Transmembrane</keyword>
<evidence type="ECO:0000256" key="3">
    <source>
        <dbReference type="ARBA" id="ARBA00022692"/>
    </source>
</evidence>
<dbReference type="OrthoDB" id="10040024at2759"/>
<evidence type="ECO:0000256" key="2">
    <source>
        <dbReference type="ARBA" id="ARBA00007165"/>
    </source>
</evidence>
<dbReference type="AlphaFoldDB" id="A0A9D4FQV8"/>
<accession>A0A9D4FQV8</accession>
<evidence type="ECO:0000256" key="4">
    <source>
        <dbReference type="ARBA" id="ARBA00022989"/>
    </source>
</evidence>
<dbReference type="InterPro" id="IPR045214">
    <property type="entry name" value="Surf1/Surf4"/>
</dbReference>
<gene>
    <name evidence="7" type="ORF">DPMN_154478</name>
</gene>
<dbReference type="GO" id="GO:0005743">
    <property type="term" value="C:mitochondrial inner membrane"/>
    <property type="evidence" value="ECO:0007669"/>
    <property type="project" value="UniProtKB-SubCell"/>
</dbReference>
<reference evidence="7" key="2">
    <citation type="submission" date="2020-11" db="EMBL/GenBank/DDBJ databases">
        <authorList>
            <person name="McCartney M.A."/>
            <person name="Auch B."/>
            <person name="Kono T."/>
            <person name="Mallez S."/>
            <person name="Becker A."/>
            <person name="Gohl D.M."/>
            <person name="Silverstein K.A.T."/>
            <person name="Koren S."/>
            <person name="Bechman K.B."/>
            <person name="Herman A."/>
            <person name="Abrahante J.E."/>
            <person name="Garbe J."/>
        </authorList>
    </citation>
    <scope>NUCLEOTIDE SEQUENCE</scope>
    <source>
        <strain evidence="7">Duluth1</strain>
        <tissue evidence="7">Whole animal</tissue>
    </source>
</reference>
<dbReference type="GO" id="GO:0033617">
    <property type="term" value="P:mitochondrial respiratory chain complex IV assembly"/>
    <property type="evidence" value="ECO:0007669"/>
    <property type="project" value="TreeGrafter"/>
</dbReference>
<sequence length="310" mass="35996">MKNMLTKCINLFFTQKLYSHRLLRVSVDRKLLKLLCRPASQNARVKADFHDVTFWSGKYYLLVFPLTSLYLSYWQIQRKKWKEDLIQDLQDRRNRPPIEIPANLEALKSIEMEFQPIRVSGEFDYSREVYLGPRTETASVSGGVQGRVAGVHVVTPFKLEGRDLTILVNRGFYNQEDFTTGKHNEDGRVYGRVELVGQLRFDQPRNTLVYYMMGDVTKPQMMSGKKTYLVRDLATLTAECGTAPVYLDIIEANMPPTAPKIISPLSELRNTHMEYALFWFLNSVAMMFIWIRYIRKPPKTTGTIRGMMNK</sequence>
<comment type="caution">
    <text evidence="7">The sequence shown here is derived from an EMBL/GenBank/DDBJ whole genome shotgun (WGS) entry which is preliminary data.</text>
</comment>
<keyword evidence="5 6" id="KW-0472">Membrane</keyword>
<organism evidence="7 8">
    <name type="scientific">Dreissena polymorpha</name>
    <name type="common">Zebra mussel</name>
    <name type="synonym">Mytilus polymorpha</name>
    <dbReference type="NCBI Taxonomy" id="45954"/>
    <lineage>
        <taxon>Eukaryota</taxon>
        <taxon>Metazoa</taxon>
        <taxon>Spiralia</taxon>
        <taxon>Lophotrochozoa</taxon>
        <taxon>Mollusca</taxon>
        <taxon>Bivalvia</taxon>
        <taxon>Autobranchia</taxon>
        <taxon>Heteroconchia</taxon>
        <taxon>Euheterodonta</taxon>
        <taxon>Imparidentia</taxon>
        <taxon>Neoheterodontei</taxon>
        <taxon>Myida</taxon>
        <taxon>Dreissenoidea</taxon>
        <taxon>Dreissenidae</taxon>
        <taxon>Dreissena</taxon>
    </lineage>
</organism>
<keyword evidence="8" id="KW-1185">Reference proteome</keyword>
<evidence type="ECO:0000313" key="8">
    <source>
        <dbReference type="Proteomes" id="UP000828390"/>
    </source>
</evidence>
<dbReference type="EMBL" id="JAIWYP010000007">
    <property type="protein sequence ID" value="KAH3800835.1"/>
    <property type="molecule type" value="Genomic_DNA"/>
</dbReference>
<dbReference type="Proteomes" id="UP000828390">
    <property type="component" value="Unassembled WGS sequence"/>
</dbReference>
<dbReference type="PANTHER" id="PTHR23427:SF2">
    <property type="entry name" value="SURFEIT LOCUS PROTEIN 1"/>
    <property type="match status" value="1"/>
</dbReference>
<feature type="transmembrane region" description="Helical" evidence="6">
    <location>
        <begin position="275"/>
        <end position="293"/>
    </location>
</feature>
<comment type="function">
    <text evidence="6">Probably involved in the biogenesis of the COX complex.</text>
</comment>
<dbReference type="PROSITE" id="PS50895">
    <property type="entry name" value="SURF1"/>
    <property type="match status" value="1"/>
</dbReference>
<dbReference type="Pfam" id="PF02104">
    <property type="entry name" value="SURF1"/>
    <property type="match status" value="1"/>
</dbReference>
<reference evidence="7" key="1">
    <citation type="journal article" date="2019" name="bioRxiv">
        <title>The Genome of the Zebra Mussel, Dreissena polymorpha: A Resource for Invasive Species Research.</title>
        <authorList>
            <person name="McCartney M.A."/>
            <person name="Auch B."/>
            <person name="Kono T."/>
            <person name="Mallez S."/>
            <person name="Zhang Y."/>
            <person name="Obille A."/>
            <person name="Becker A."/>
            <person name="Abrahante J.E."/>
            <person name="Garbe J."/>
            <person name="Badalamenti J.P."/>
            <person name="Herman A."/>
            <person name="Mangelson H."/>
            <person name="Liachko I."/>
            <person name="Sullivan S."/>
            <person name="Sone E.D."/>
            <person name="Koren S."/>
            <person name="Silverstein K.A.T."/>
            <person name="Beckman K.B."/>
            <person name="Gohl D.M."/>
        </authorList>
    </citation>
    <scope>NUCLEOTIDE SEQUENCE</scope>
    <source>
        <strain evidence="7">Duluth1</strain>
        <tissue evidence="7">Whole animal</tissue>
    </source>
</reference>
<comment type="subcellular location">
    <subcellularLocation>
        <location evidence="1">Membrane</location>
    </subcellularLocation>
    <subcellularLocation>
        <location evidence="6">Mitochondrion inner membrane</location>
        <topology evidence="6">Multi-pass membrane protein</topology>
    </subcellularLocation>
</comment>
<dbReference type="CDD" id="cd06662">
    <property type="entry name" value="SURF1"/>
    <property type="match status" value="1"/>
</dbReference>
<evidence type="ECO:0000256" key="5">
    <source>
        <dbReference type="ARBA" id="ARBA00023136"/>
    </source>
</evidence>
<evidence type="ECO:0000313" key="7">
    <source>
        <dbReference type="EMBL" id="KAH3800835.1"/>
    </source>
</evidence>
<evidence type="ECO:0000256" key="6">
    <source>
        <dbReference type="RuleBase" id="RU363076"/>
    </source>
</evidence>
<protein>
    <recommendedName>
        <fullName evidence="6">SURF1-like protein</fullName>
    </recommendedName>
</protein>
<name>A0A9D4FQV8_DREPO</name>